<evidence type="ECO:0000256" key="2">
    <source>
        <dbReference type="ARBA" id="ARBA00023043"/>
    </source>
</evidence>
<protein>
    <submittedName>
        <fullName evidence="6">Unnamed protein product</fullName>
    </submittedName>
</protein>
<feature type="region of interest" description="Disordered" evidence="5">
    <location>
        <begin position="1500"/>
        <end position="1523"/>
    </location>
</feature>
<keyword evidence="2 3" id="KW-0040">ANK repeat</keyword>
<dbReference type="Gene3D" id="1.25.40.20">
    <property type="entry name" value="Ankyrin repeat-containing domain"/>
    <property type="match status" value="1"/>
</dbReference>
<feature type="region of interest" description="Disordered" evidence="5">
    <location>
        <begin position="1897"/>
        <end position="1918"/>
    </location>
</feature>
<evidence type="ECO:0000313" key="7">
    <source>
        <dbReference type="Proteomes" id="UP001165083"/>
    </source>
</evidence>
<keyword evidence="4" id="KW-0175">Coiled coil</keyword>
<dbReference type="InterPro" id="IPR036770">
    <property type="entry name" value="Ankyrin_rpt-contain_sf"/>
</dbReference>
<dbReference type="PANTHER" id="PTHR24124">
    <property type="entry name" value="ANKYRIN REPEAT FAMILY A"/>
    <property type="match status" value="1"/>
</dbReference>
<dbReference type="PROSITE" id="PS50096">
    <property type="entry name" value="IQ"/>
    <property type="match status" value="1"/>
</dbReference>
<evidence type="ECO:0000256" key="1">
    <source>
        <dbReference type="ARBA" id="ARBA00022737"/>
    </source>
</evidence>
<dbReference type="SUPFAM" id="SSF48403">
    <property type="entry name" value="Ankyrin repeat"/>
    <property type="match status" value="1"/>
</dbReference>
<feature type="region of interest" description="Disordered" evidence="5">
    <location>
        <begin position="1551"/>
        <end position="1572"/>
    </location>
</feature>
<feature type="compositionally biased region" description="Polar residues" evidence="5">
    <location>
        <begin position="1638"/>
        <end position="1660"/>
    </location>
</feature>
<proteinExistence type="predicted"/>
<dbReference type="Proteomes" id="UP001165083">
    <property type="component" value="Unassembled WGS sequence"/>
</dbReference>
<dbReference type="PANTHER" id="PTHR24124:SF14">
    <property type="entry name" value="CHROMOSOME UNDETERMINED SCAFFOLD_25, WHOLE GENOME SHOTGUN SEQUENCE"/>
    <property type="match status" value="1"/>
</dbReference>
<keyword evidence="7" id="KW-1185">Reference proteome</keyword>
<feature type="repeat" description="ANK" evidence="3">
    <location>
        <begin position="783"/>
        <end position="813"/>
    </location>
</feature>
<dbReference type="InterPro" id="IPR002110">
    <property type="entry name" value="Ankyrin_rpt"/>
</dbReference>
<feature type="region of interest" description="Disordered" evidence="5">
    <location>
        <begin position="1634"/>
        <end position="1670"/>
    </location>
</feature>
<name>A0A9W6X085_9STRA</name>
<evidence type="ECO:0000256" key="4">
    <source>
        <dbReference type="SAM" id="Coils"/>
    </source>
</evidence>
<dbReference type="OrthoDB" id="73967at2759"/>
<evidence type="ECO:0000256" key="3">
    <source>
        <dbReference type="PROSITE-ProRule" id="PRU00023"/>
    </source>
</evidence>
<evidence type="ECO:0000256" key="5">
    <source>
        <dbReference type="SAM" id="MobiDB-lite"/>
    </source>
</evidence>
<dbReference type="EMBL" id="BSXW01000542">
    <property type="protein sequence ID" value="GMF25128.1"/>
    <property type="molecule type" value="Genomic_DNA"/>
</dbReference>
<evidence type="ECO:0000313" key="6">
    <source>
        <dbReference type="EMBL" id="GMF25128.1"/>
    </source>
</evidence>
<gene>
    <name evidence="6" type="ORF">Plil01_001034500</name>
</gene>
<feature type="compositionally biased region" description="Basic and acidic residues" evidence="5">
    <location>
        <begin position="1754"/>
        <end position="1763"/>
    </location>
</feature>
<feature type="region of interest" description="Disordered" evidence="5">
    <location>
        <begin position="1974"/>
        <end position="1993"/>
    </location>
</feature>
<sequence length="2377" mass="270329">METWLTDPNELKRIEKRSQKRSRDRMRALKEWYVPATSGPFEEVQPVFVEAMNQEQSNQEHPARPRKHLVKLLLSKEAAALKEEEDREAMEAVLHRQLSAFTTKLEYLEHVADPVTPVLTRAKTRAGPRRRRRLAREDMHLAPLGPAHSNLNAAKSLADLPSYYTQREHVKLISSASLQLLRGMSRGFTTEENKLDALDDAEVEEYLTCHRKGAKQVYAAQKLQAVWRMFRRRRVYLRWRQRRTRQRRAIFEIWVMTYRVGYRAQRSLLRKYFAAWHADVIEALQLREMELQLFRQAATQTELPRMVLNLVFTSDWEDERAKRMAAKAAEAAKAKQNLTQASSKAAFLGAFLKSAFADVESPTDKNRSRVHRLRTQHIAAREEVRKKVVQHVFHLWKRVHKAKKRVGLNAQLCLKRAVRMAFGTRQRWPGETLLSVFEIWSRWATFNRCRRLGLPLPRFQQSNPHWDIWLHNYQERQVRCVKAAAKAPAARLRRFFLRFHAFAQREKRDRHTLAVASEHYSKTLRWNVLVQWREAIAGSAADKKLTRGVLLRFHRYACAKRKLRPLKLALCQRQRDWLSRRAWRAWKRVQLHTCFKRELNLSRLENSPAWRSRLHRTIDIWRDDRDSLVVCRAFKAWTHFVRKRKLFLTLRMLCARQQRRNLLFNVFNAWKAAKWDRVDGFLEDRLRLDAWDAYRELSVFFPMLFYGSFSDAGSIFGGLPSHTYGENASLQHMKPQDQQELLLATCGDAVRHFHGVLVRDSVIEVRNAILQSRHLVNAIDDASGNTALHVAAQIEEPDRRLEILSLLLSEGASTLRRVNRHGLSPIQLAPDADSRYLLEEGIFAYHSHRILTRDLVTEECESSQRLLWCMMTLMTREWGTGLRIPADVRTGQWHSTLREELWLRQTRIRFSPYSLFAAAVNRSRGFLNALKTRICVSHHDFMLIGQPRKMKGSIADPKQTRELQYQDWEKRTMARKTRSSETGEYEAYARYILASTLDTEACELSLIPSFVGLLFSLNFSSDVVLKQAYRYEEECTAAEGELWNLYQRIQHAEKAWSALLSNPDKAVTRNDVGMLRLFSDDADADLYFRREIFLLEFEQFVSSNDGKSKDGLNLQQEALALEIDSLLIRTQRKFRKAEKKAKRAQDQIDESEQAYRQALFSTPRIVENICVTRMTLEHAHLRMAMALIKHGDMKAVVARLEQAKQILQSEAQWSRTRHCGNANLHDASPPWAARFTFEERKESLEGERVRYSRIFQTTVILEETRDAAKLSIADSTNAQEATAEGLPEILHKLQKEAESKLHTLFMLNLFRLCCCWLAENMMASEEAENVTDSESENDNENDETALYTEGISRNSVGLTRLLSAAGAIFNEATTRRRSSLKNTRRVLETYHRGCTITDLLDPDNEAMSATYAASAGLLFEEERRAAQEAERDLLITKRVEIVSAISERNPVTGQLETHPKHIVDINSISDSEPAVVEPAVETYVVPRNRKKEELQRAMIHRRLQHKRSDNSESDSDDSTDSQQDILPEIHGTELHFGNFVADARVWSEEEHSREQRSINTSSSTKEINDSATAEAMWKRGGVKLADGTAPSIKEVLAQAHRLSATRERLRPGSRRQGIISQVLPELSLPEATIPEAQTAPSPQATDRLSPLRSGNTSPVNQHDKPTRRNSMVASCRVLGRSASMSCLLPGTTPSLTSSGPGTISDLLLKIKPQPSFRDGKDQDFQQTQNPVEHLVVPAIQVKTHCRQNSANSVRSERPSHPEDSSSIVADSVHTEEHLVKMDETALKSKCRTEASSEDYHDDEHVVNDECNDDAEGLEVDVLESIIQSPIVEINTSGDGRSPHSLPNNEMRLLPSGSLVNSVKAYIKWEETSALEAFPLAVLPNNLSGSTFIRDKHDRDKESSLARASSIRAAKPKAQTGEVDEYSAMKFMLDEFTDNGHLLEVENESEVFALQGKTVAMAAKKKRVLRKNRSIGKSEVSEQNKPLRETKERHAASVSDDLYLASLENAPLIRSISVTVVTKPAKRNTEVPEPIVPPTISLTPEASPEKLNPPSPKPFVKLERMDATLKDQDETSSLKLEGMGLTVNESSKEGVVSVKKDKNNDTKIIKTSPSKMSSARSFRAPARHNGKRSPPETISSSFDELSLQGARLVVPEVKGLEKPLELTGFEGMAPLSKAKKEQLWQDFAATPLSSTVQEAYTILYPQTYSIPAPLDAANVQVAQMPSKTCVTRRTTSQDVSMSTAASAPSSVSLRVDSRRQPLQTAIELDRKFWSAVAGYRAIGTSSLVPLDAATIAQRRQDKAQAIYNEFFQGQRANGSSGDHRGLALAWLDMYPKEVADVRKQLSTAPKGLFDELQRTAELQISAALARQHVDEAVH</sequence>
<dbReference type="GO" id="GO:0005634">
    <property type="term" value="C:nucleus"/>
    <property type="evidence" value="ECO:0007669"/>
    <property type="project" value="TreeGrafter"/>
</dbReference>
<dbReference type="PROSITE" id="PS50088">
    <property type="entry name" value="ANK_REPEAT"/>
    <property type="match status" value="1"/>
</dbReference>
<organism evidence="6 7">
    <name type="scientific">Phytophthora lilii</name>
    <dbReference type="NCBI Taxonomy" id="2077276"/>
    <lineage>
        <taxon>Eukaryota</taxon>
        <taxon>Sar</taxon>
        <taxon>Stramenopiles</taxon>
        <taxon>Oomycota</taxon>
        <taxon>Peronosporomycetes</taxon>
        <taxon>Peronosporales</taxon>
        <taxon>Peronosporaceae</taxon>
        <taxon>Phytophthora</taxon>
    </lineage>
</organism>
<dbReference type="PROSITE" id="PS50297">
    <property type="entry name" value="ANK_REP_REGION"/>
    <property type="match status" value="1"/>
</dbReference>
<feature type="region of interest" description="Disordered" evidence="5">
    <location>
        <begin position="2031"/>
        <end position="2057"/>
    </location>
</feature>
<feature type="region of interest" description="Disordered" evidence="5">
    <location>
        <begin position="2106"/>
        <end position="2140"/>
    </location>
</feature>
<feature type="coiled-coil region" evidence="4">
    <location>
        <begin position="1127"/>
        <end position="1154"/>
    </location>
</feature>
<comment type="caution">
    <text evidence="6">The sequence shown here is derived from an EMBL/GenBank/DDBJ whole genome shotgun (WGS) entry which is preliminary data.</text>
</comment>
<reference evidence="6" key="1">
    <citation type="submission" date="2023-04" db="EMBL/GenBank/DDBJ databases">
        <title>Phytophthora lilii NBRC 32176.</title>
        <authorList>
            <person name="Ichikawa N."/>
            <person name="Sato H."/>
            <person name="Tonouchi N."/>
        </authorList>
    </citation>
    <scope>NUCLEOTIDE SEQUENCE</scope>
    <source>
        <strain evidence="6">NBRC 32176</strain>
    </source>
</reference>
<feature type="compositionally biased region" description="Polar residues" evidence="5">
    <location>
        <begin position="1557"/>
        <end position="1571"/>
    </location>
</feature>
<feature type="region of interest" description="Disordered" evidence="5">
    <location>
        <begin position="1746"/>
        <end position="1769"/>
    </location>
</feature>
<feature type="compositionally biased region" description="Basic and acidic residues" evidence="5">
    <location>
        <begin position="1978"/>
        <end position="1993"/>
    </location>
</feature>
<accession>A0A9W6X085</accession>
<dbReference type="GO" id="GO:0010468">
    <property type="term" value="P:regulation of gene expression"/>
    <property type="evidence" value="ECO:0007669"/>
    <property type="project" value="TreeGrafter"/>
</dbReference>
<keyword evidence="1" id="KW-0677">Repeat</keyword>